<dbReference type="OrthoDB" id="3716526at2759"/>
<feature type="transmembrane region" description="Helical" evidence="2">
    <location>
        <begin position="797"/>
        <end position="817"/>
    </location>
</feature>
<dbReference type="eggNOG" id="ENOG502SFFJ">
    <property type="taxonomic scope" value="Eukaryota"/>
</dbReference>
<keyword evidence="2" id="KW-0812">Transmembrane</keyword>
<evidence type="ECO:0000313" key="3">
    <source>
        <dbReference type="EMBL" id="KJE92113.1"/>
    </source>
</evidence>
<dbReference type="Proteomes" id="UP000008743">
    <property type="component" value="Unassembled WGS sequence"/>
</dbReference>
<protein>
    <submittedName>
        <fullName evidence="3">Uncharacterized protein</fullName>
    </submittedName>
</protein>
<dbReference type="AlphaFoldDB" id="A0A0D2WNU1"/>
<reference evidence="4" key="1">
    <citation type="submission" date="2011-02" db="EMBL/GenBank/DDBJ databases">
        <title>The Genome Sequence of Capsaspora owczarzaki ATCC 30864.</title>
        <authorList>
            <person name="Russ C."/>
            <person name="Cuomo C."/>
            <person name="Burger G."/>
            <person name="Gray M.W."/>
            <person name="Holland P.W.H."/>
            <person name="King N."/>
            <person name="Lang F.B.F."/>
            <person name="Roger A.J."/>
            <person name="Ruiz-Trillo I."/>
            <person name="Young S.K."/>
            <person name="Zeng Q."/>
            <person name="Gargeya S."/>
            <person name="Alvarado L."/>
            <person name="Berlin A."/>
            <person name="Chapman S.B."/>
            <person name="Chen Z."/>
            <person name="Freedman E."/>
            <person name="Gellesch M."/>
            <person name="Goldberg J."/>
            <person name="Griggs A."/>
            <person name="Gujja S."/>
            <person name="Heilman E."/>
            <person name="Heiman D."/>
            <person name="Howarth C."/>
            <person name="Mehta T."/>
            <person name="Neiman D."/>
            <person name="Pearson M."/>
            <person name="Roberts A."/>
            <person name="Saif S."/>
            <person name="Shea T."/>
            <person name="Shenoy N."/>
            <person name="Sisk P."/>
            <person name="Stolte C."/>
            <person name="Sykes S."/>
            <person name="White J."/>
            <person name="Yandava C."/>
            <person name="Haas B."/>
            <person name="Nusbaum C."/>
            <person name="Birren B."/>
        </authorList>
    </citation>
    <scope>NUCLEOTIDE SEQUENCE</scope>
    <source>
        <strain evidence="4">ATCC 30864</strain>
    </source>
</reference>
<dbReference type="PhylomeDB" id="A0A0D2WNU1"/>
<dbReference type="SUPFAM" id="SSF51445">
    <property type="entry name" value="(Trans)glycosidases"/>
    <property type="match status" value="2"/>
</dbReference>
<dbReference type="RefSeq" id="XP_004363974.1">
    <property type="nucleotide sequence ID" value="XM_004363917.2"/>
</dbReference>
<name>A0A0D2WNU1_CAPO3</name>
<keyword evidence="2" id="KW-1133">Transmembrane helix</keyword>
<dbReference type="InParanoid" id="A0A0D2WNU1"/>
<dbReference type="EMBL" id="KE346363">
    <property type="protein sequence ID" value="KJE92113.1"/>
    <property type="molecule type" value="Genomic_DNA"/>
</dbReference>
<feature type="compositionally biased region" description="Low complexity" evidence="1">
    <location>
        <begin position="363"/>
        <end position="421"/>
    </location>
</feature>
<sequence>MVDLAISSRNSAARTRHSGRRHVAGMLAVVAIVSAVCAALFAAPTVAQASAKKLPGPGDRAMWVWGGITFSSQASITSFLDFVNAPHGYPGLSINRILLACGSKYLSGSSATQMRSFIQQAHARGVLVEYLDGDAQWTTSASLASTPKNLVSQVIAFNKGTADVTDDFDGIHLDIEPHVLGALWTSNSAGGTDKYNNLLEDNMLAIYRACKQLIVAGDPKMTLAADIGVWYVSAATDIWNGFMNDQSVDYLGIMDYTDNQPTYQTQALANLKAVKGNIKIMVGVESIDPNSAPDEQSFYQEGYGPLEAQLLKTSTALKAYSSWGGYAIHHYGSYSTLGYWLQGAAPAIPAAWKSPRPDYPSYGTSTGTTTKSTTTKTSTSTSTSKSTSTSTSTSTKTRTSTSTSTSKPTGGSTGTGVITTGKKMPGQGDRAMWVWGGITYSSQASITSFLDFVNAPHGYPGLSINRILLSCGTKYLSGTGATQMRSFIQQAHARGVLVEYLDGDAQWTTSAALAATPKNVVSQVIAFNKGTSDATDDFDGIHLDIEPHVLGALWTSNSAGGTDQYNNMLEDNMLAIYRACKQLIAEGDPKMTLAADIGVWYVTSATDIWNGFMKDQSVDYLGIMDYTDQQLPFQNKAIQNLKAVKGNIKIMVGVESIDENSAPDAQSFWQEGYGPLEAQLATSSTALKAYSAWGGYAIHHYASYSVLGYNLKGAAPAIPAAWKKPRADYPNYGSVTVPGEEEEEEVVVPKPSKSATPPVNTDCVCRPNRREATDEEDMAVNYAAEDAHSKSGSNTQLMVVAALGWGVASVGILNMLVTERRRRAENAAALAANM</sequence>
<gene>
    <name evidence="3" type="ORF">CAOG_003135</name>
</gene>
<proteinExistence type="predicted"/>
<keyword evidence="4" id="KW-1185">Reference proteome</keyword>
<dbReference type="InterPro" id="IPR017853">
    <property type="entry name" value="GH"/>
</dbReference>
<keyword evidence="2" id="KW-0472">Membrane</keyword>
<accession>A0A0D2WNU1</accession>
<organism evidence="3 4">
    <name type="scientific">Capsaspora owczarzaki (strain ATCC 30864)</name>
    <dbReference type="NCBI Taxonomy" id="595528"/>
    <lineage>
        <taxon>Eukaryota</taxon>
        <taxon>Filasterea</taxon>
        <taxon>Capsaspora</taxon>
    </lineage>
</organism>
<feature type="region of interest" description="Disordered" evidence="1">
    <location>
        <begin position="362"/>
        <end position="424"/>
    </location>
</feature>
<evidence type="ECO:0000256" key="1">
    <source>
        <dbReference type="SAM" id="MobiDB-lite"/>
    </source>
</evidence>
<evidence type="ECO:0000313" key="4">
    <source>
        <dbReference type="Proteomes" id="UP000008743"/>
    </source>
</evidence>
<evidence type="ECO:0000256" key="2">
    <source>
        <dbReference type="SAM" id="Phobius"/>
    </source>
</evidence>
<dbReference type="Gene3D" id="3.20.20.80">
    <property type="entry name" value="Glycosidases"/>
    <property type="match status" value="2"/>
</dbReference>